<accession>A0A8J4YAY6</accession>
<evidence type="ECO:0000313" key="3">
    <source>
        <dbReference type="Proteomes" id="UP000770661"/>
    </source>
</evidence>
<feature type="region of interest" description="Disordered" evidence="1">
    <location>
        <begin position="16"/>
        <end position="67"/>
    </location>
</feature>
<dbReference type="EMBL" id="JACEEZ010008397">
    <property type="protein sequence ID" value="KAG0723343.1"/>
    <property type="molecule type" value="Genomic_DNA"/>
</dbReference>
<comment type="caution">
    <text evidence="2">The sequence shown here is derived from an EMBL/GenBank/DDBJ whole genome shotgun (WGS) entry which is preliminary data.</text>
</comment>
<evidence type="ECO:0000313" key="2">
    <source>
        <dbReference type="EMBL" id="KAG0723343.1"/>
    </source>
</evidence>
<sequence>MLGLCLVFGATWTLDQEFPAPPTSAARPPRPGKPGKSPAQLRNNSSRPQEQQQQPRVQQQLPREIPLQLPQDLLQAAPWSRSIPPDTQTKVKLSCSGPVMAPVFSLTPAGSSHALHTSRWEKLHH</sequence>
<gene>
    <name evidence="2" type="ORF">GWK47_042895</name>
</gene>
<feature type="compositionally biased region" description="Low complexity" evidence="1">
    <location>
        <begin position="47"/>
        <end position="67"/>
    </location>
</feature>
<protein>
    <submittedName>
        <fullName evidence="2">Uncharacterized protein</fullName>
    </submittedName>
</protein>
<organism evidence="2 3">
    <name type="scientific">Chionoecetes opilio</name>
    <name type="common">Atlantic snow crab</name>
    <name type="synonym">Cancer opilio</name>
    <dbReference type="NCBI Taxonomy" id="41210"/>
    <lineage>
        <taxon>Eukaryota</taxon>
        <taxon>Metazoa</taxon>
        <taxon>Ecdysozoa</taxon>
        <taxon>Arthropoda</taxon>
        <taxon>Crustacea</taxon>
        <taxon>Multicrustacea</taxon>
        <taxon>Malacostraca</taxon>
        <taxon>Eumalacostraca</taxon>
        <taxon>Eucarida</taxon>
        <taxon>Decapoda</taxon>
        <taxon>Pleocyemata</taxon>
        <taxon>Brachyura</taxon>
        <taxon>Eubrachyura</taxon>
        <taxon>Majoidea</taxon>
        <taxon>Majidae</taxon>
        <taxon>Chionoecetes</taxon>
    </lineage>
</organism>
<reference evidence="2" key="1">
    <citation type="submission" date="2020-07" db="EMBL/GenBank/DDBJ databases">
        <title>The High-quality genome of the commercially important snow crab, Chionoecetes opilio.</title>
        <authorList>
            <person name="Jeong J.-H."/>
            <person name="Ryu S."/>
        </authorList>
    </citation>
    <scope>NUCLEOTIDE SEQUENCE</scope>
    <source>
        <strain evidence="2">MADBK_172401_WGS</strain>
        <tissue evidence="2">Digestive gland</tissue>
    </source>
</reference>
<dbReference type="Proteomes" id="UP000770661">
    <property type="component" value="Unassembled WGS sequence"/>
</dbReference>
<proteinExistence type="predicted"/>
<dbReference type="AlphaFoldDB" id="A0A8J4YAY6"/>
<keyword evidence="3" id="KW-1185">Reference proteome</keyword>
<name>A0A8J4YAY6_CHIOP</name>
<evidence type="ECO:0000256" key="1">
    <source>
        <dbReference type="SAM" id="MobiDB-lite"/>
    </source>
</evidence>